<dbReference type="EMBL" id="MT144325">
    <property type="protein sequence ID" value="QJA52255.1"/>
    <property type="molecule type" value="Genomic_DNA"/>
</dbReference>
<gene>
    <name evidence="2" type="ORF">TM448A02581_0007</name>
</gene>
<keyword evidence="2" id="KW-0489">Methyltransferase</keyword>
<feature type="domain" description="Methyltransferase type 12" evidence="1">
    <location>
        <begin position="60"/>
        <end position="151"/>
    </location>
</feature>
<dbReference type="GO" id="GO:0032259">
    <property type="term" value="P:methylation"/>
    <property type="evidence" value="ECO:0007669"/>
    <property type="project" value="UniProtKB-KW"/>
</dbReference>
<dbReference type="CDD" id="cd02440">
    <property type="entry name" value="AdoMet_MTases"/>
    <property type="match status" value="1"/>
</dbReference>
<dbReference type="Gene3D" id="3.40.50.150">
    <property type="entry name" value="Vaccinia Virus protein VP39"/>
    <property type="match status" value="1"/>
</dbReference>
<dbReference type="Pfam" id="PF08242">
    <property type="entry name" value="Methyltransf_12"/>
    <property type="match status" value="1"/>
</dbReference>
<dbReference type="AlphaFoldDB" id="A0A6H1ZYB7"/>
<dbReference type="InterPro" id="IPR029063">
    <property type="entry name" value="SAM-dependent_MTases_sf"/>
</dbReference>
<proteinExistence type="predicted"/>
<keyword evidence="2" id="KW-0808">Transferase</keyword>
<reference evidence="2" key="1">
    <citation type="submission" date="2020-03" db="EMBL/GenBank/DDBJ databases">
        <title>The deep terrestrial virosphere.</title>
        <authorList>
            <person name="Holmfeldt K."/>
            <person name="Nilsson E."/>
            <person name="Simone D."/>
            <person name="Lopez-Fernandez M."/>
            <person name="Wu X."/>
            <person name="de Brujin I."/>
            <person name="Lundin D."/>
            <person name="Andersson A."/>
            <person name="Bertilsson S."/>
            <person name="Dopson M."/>
        </authorList>
    </citation>
    <scope>NUCLEOTIDE SEQUENCE</scope>
    <source>
        <strain evidence="2">TM448A02581</strain>
    </source>
</reference>
<dbReference type="PANTHER" id="PTHR43861">
    <property type="entry name" value="TRANS-ACONITATE 2-METHYLTRANSFERASE-RELATED"/>
    <property type="match status" value="1"/>
</dbReference>
<name>A0A6H1ZYB7_9ZZZZ</name>
<evidence type="ECO:0000313" key="2">
    <source>
        <dbReference type="EMBL" id="QJA52255.1"/>
    </source>
</evidence>
<accession>A0A6H1ZYB7</accession>
<organism evidence="2">
    <name type="scientific">viral metagenome</name>
    <dbReference type="NCBI Taxonomy" id="1070528"/>
    <lineage>
        <taxon>unclassified sequences</taxon>
        <taxon>metagenomes</taxon>
        <taxon>organismal metagenomes</taxon>
    </lineage>
</organism>
<dbReference type="GO" id="GO:0008168">
    <property type="term" value="F:methyltransferase activity"/>
    <property type="evidence" value="ECO:0007669"/>
    <property type="project" value="UniProtKB-KW"/>
</dbReference>
<dbReference type="SUPFAM" id="SSF53335">
    <property type="entry name" value="S-adenosyl-L-methionine-dependent methyltransferases"/>
    <property type="match status" value="1"/>
</dbReference>
<evidence type="ECO:0000259" key="1">
    <source>
        <dbReference type="Pfam" id="PF08242"/>
    </source>
</evidence>
<sequence>MQIKPKDWYNENYFYPNKRTYVDQFGVSREYPGPSLDWHGMTIVAGFIKEIFPDVETIYDIGCSAGSFVSRSRDIGFDTIGCDISTFAIQNCLDGAKGKVRIVDITKAQPSAQLSKQHDMVVALDLLEHIYMKDLDLALRYITESVKPGGFVFFCIATVRADNEQYVHPDENTVVPPDRTWQLVSGHVNNQYLGWWINKIESCGIKTDYEKMMKFQLMRVNNMEMKDVESWGVRNVYVGRK</sequence>
<protein>
    <submittedName>
        <fullName evidence="2">Putative methyltransferase</fullName>
    </submittedName>
</protein>
<dbReference type="InterPro" id="IPR013217">
    <property type="entry name" value="Methyltransf_12"/>
</dbReference>